<accession>A0ABW9DK93</accession>
<gene>
    <name evidence="1" type="ORF">PQQ63_01495</name>
</gene>
<protein>
    <submittedName>
        <fullName evidence="1">Chondroitin 4-O-sulfotransferase</fullName>
    </submittedName>
</protein>
<reference evidence="1 2" key="1">
    <citation type="journal article" date="2024" name="Chem. Sci.">
        <title>Discovery of megapolipeptins by genome mining of a Burkholderiales bacteria collection.</title>
        <authorList>
            <person name="Paulo B.S."/>
            <person name="Recchia M.J.J."/>
            <person name="Lee S."/>
            <person name="Fergusson C.H."/>
            <person name="Romanowski S.B."/>
            <person name="Hernandez A."/>
            <person name="Krull N."/>
            <person name="Liu D.Y."/>
            <person name="Cavanagh H."/>
            <person name="Bos A."/>
            <person name="Gray C.A."/>
            <person name="Murphy B.T."/>
            <person name="Linington R.G."/>
            <person name="Eustaquio A.S."/>
        </authorList>
    </citation>
    <scope>NUCLEOTIDE SEQUENCE [LARGE SCALE GENOMIC DNA]</scope>
    <source>
        <strain evidence="1 2">RL17-338-BIC-A</strain>
    </source>
</reference>
<comment type="caution">
    <text evidence="1">The sequence shown here is derived from an EMBL/GenBank/DDBJ whole genome shotgun (WGS) entry which is preliminary data.</text>
</comment>
<keyword evidence="2" id="KW-1185">Reference proteome</keyword>
<dbReference type="RefSeq" id="WP_408225808.1">
    <property type="nucleotide sequence ID" value="NZ_JAQQCF010000001.1"/>
</dbReference>
<evidence type="ECO:0000313" key="1">
    <source>
        <dbReference type="EMBL" id="MFM0635375.1"/>
    </source>
</evidence>
<dbReference type="Gene3D" id="3.40.50.300">
    <property type="entry name" value="P-loop containing nucleotide triphosphate hydrolases"/>
    <property type="match status" value="1"/>
</dbReference>
<sequence>MRPPIFFIHPPKSGGSTVISFFDLNKGKDQFVNFVWEKDNNWDNSRAKLWKSGVGGGHQIYGIHRGLKAPLTYCTILRDPLARQMSHYWYAVNGKNGEVGRGASLSAVEALAGCGEISLDEWVSESYGGRNLFVHMLSGHPTVDASSLEAARFNLRRHIKVAGACEDMSGFLLRLCGKTDLKLPFYIETNKTGNSPRDRSKLSEWARQKFIEENQLDYALFNEVTKDIDREVQAAEGPFSNAIELVRSVQAEINKLENPYLHASTIFGFDAGYLAKVRNVIAEFDLRLIEEYIAFERGREADLFDMHEGFVDAVHDGVVSGWAVNLHHPEEKVLIEVRVGDEVVATGWSGAHRPDVSEAGYGTAYAGFSVRLPDQALDGFHVTIAHSHEPLHNGGTWRQGWHPA</sequence>
<dbReference type="EMBL" id="JAQQCF010000001">
    <property type="protein sequence ID" value="MFM0635375.1"/>
    <property type="molecule type" value="Genomic_DNA"/>
</dbReference>
<name>A0ABW9DK93_9BURK</name>
<organism evidence="1 2">
    <name type="scientific">Paraburkholderia metrosideri</name>
    <dbReference type="NCBI Taxonomy" id="580937"/>
    <lineage>
        <taxon>Bacteria</taxon>
        <taxon>Pseudomonadati</taxon>
        <taxon>Pseudomonadota</taxon>
        <taxon>Betaproteobacteria</taxon>
        <taxon>Burkholderiales</taxon>
        <taxon>Burkholderiaceae</taxon>
        <taxon>Paraburkholderia</taxon>
    </lineage>
</organism>
<proteinExistence type="predicted"/>
<dbReference type="Proteomes" id="UP001629432">
    <property type="component" value="Unassembled WGS sequence"/>
</dbReference>
<evidence type="ECO:0000313" key="2">
    <source>
        <dbReference type="Proteomes" id="UP001629432"/>
    </source>
</evidence>
<dbReference type="InterPro" id="IPR027417">
    <property type="entry name" value="P-loop_NTPase"/>
</dbReference>